<keyword evidence="6 8" id="KW-0408">Iron</keyword>
<evidence type="ECO:0000256" key="6">
    <source>
        <dbReference type="ARBA" id="ARBA00023004"/>
    </source>
</evidence>
<comment type="cofactor">
    <cofactor evidence="1 8">
        <name>heme</name>
        <dbReference type="ChEBI" id="CHEBI:30413"/>
    </cofactor>
</comment>
<dbReference type="GO" id="GO:0016705">
    <property type="term" value="F:oxidoreductase activity, acting on paired donors, with incorporation or reduction of molecular oxygen"/>
    <property type="evidence" value="ECO:0007669"/>
    <property type="project" value="InterPro"/>
</dbReference>
<keyword evidence="4 8" id="KW-0479">Metal-binding</keyword>
<organism evidence="10 11">
    <name type="scientific">Glarea lozoyensis (strain ATCC 74030 / MF5533)</name>
    <dbReference type="NCBI Taxonomy" id="1104152"/>
    <lineage>
        <taxon>Eukaryota</taxon>
        <taxon>Fungi</taxon>
        <taxon>Dikarya</taxon>
        <taxon>Ascomycota</taxon>
        <taxon>Pezizomycotina</taxon>
        <taxon>Leotiomycetes</taxon>
        <taxon>Helotiales</taxon>
        <taxon>Helotiaceae</taxon>
        <taxon>Glarea</taxon>
    </lineage>
</organism>
<dbReference type="PANTHER" id="PTHR24287">
    <property type="entry name" value="P450, PUTATIVE (EUROFUNG)-RELATED"/>
    <property type="match status" value="1"/>
</dbReference>
<dbReference type="PROSITE" id="PS00086">
    <property type="entry name" value="CYTOCHROME_P450"/>
    <property type="match status" value="1"/>
</dbReference>
<evidence type="ECO:0000256" key="3">
    <source>
        <dbReference type="ARBA" id="ARBA00022617"/>
    </source>
</evidence>
<dbReference type="InterPro" id="IPR002402">
    <property type="entry name" value="Cyt_P450_E_grp-II"/>
</dbReference>
<protein>
    <submittedName>
        <fullName evidence="10">Putative Cytochrome 52A12</fullName>
    </submittedName>
</protein>
<dbReference type="AlphaFoldDB" id="H0EWA0"/>
<comment type="caution">
    <text evidence="10">The sequence shown here is derived from an EMBL/GenBank/DDBJ whole genome shotgun (WGS) entry which is preliminary data.</text>
</comment>
<dbReference type="SUPFAM" id="SSF48264">
    <property type="entry name" value="Cytochrome P450"/>
    <property type="match status" value="1"/>
</dbReference>
<evidence type="ECO:0000256" key="1">
    <source>
        <dbReference type="ARBA" id="ARBA00001971"/>
    </source>
</evidence>
<keyword evidence="7 9" id="KW-0503">Monooxygenase</keyword>
<accession>H0EWA0</accession>
<keyword evidence="3 8" id="KW-0349">Heme</keyword>
<evidence type="ECO:0000256" key="2">
    <source>
        <dbReference type="ARBA" id="ARBA00010617"/>
    </source>
</evidence>
<dbReference type="PANTHER" id="PTHR24287:SF17">
    <property type="entry name" value="P450, PUTATIVE (EUROFUNG)-RELATED"/>
    <property type="match status" value="1"/>
</dbReference>
<dbReference type="InParanoid" id="H0EWA0"/>
<feature type="binding site" description="axial binding residue" evidence="8">
    <location>
        <position position="265"/>
    </location>
    <ligand>
        <name>heme</name>
        <dbReference type="ChEBI" id="CHEBI:30413"/>
    </ligand>
    <ligandPart>
        <name>Fe</name>
        <dbReference type="ChEBI" id="CHEBI:18248"/>
    </ligandPart>
</feature>
<dbReference type="Pfam" id="PF00067">
    <property type="entry name" value="p450"/>
    <property type="match status" value="1"/>
</dbReference>
<dbReference type="OrthoDB" id="1470350at2759"/>
<dbReference type="EMBL" id="AGUE01000205">
    <property type="protein sequence ID" value="EHK97179.1"/>
    <property type="molecule type" value="Genomic_DNA"/>
</dbReference>
<dbReference type="GO" id="GO:0004497">
    <property type="term" value="F:monooxygenase activity"/>
    <property type="evidence" value="ECO:0007669"/>
    <property type="project" value="UniProtKB-KW"/>
</dbReference>
<keyword evidence="5 9" id="KW-0560">Oxidoreductase</keyword>
<evidence type="ECO:0000256" key="5">
    <source>
        <dbReference type="ARBA" id="ARBA00023002"/>
    </source>
</evidence>
<name>H0EWA0_GLAL7</name>
<dbReference type="GO" id="GO:0020037">
    <property type="term" value="F:heme binding"/>
    <property type="evidence" value="ECO:0007669"/>
    <property type="project" value="InterPro"/>
</dbReference>
<dbReference type="PRINTS" id="PR00464">
    <property type="entry name" value="EP450II"/>
</dbReference>
<evidence type="ECO:0000256" key="4">
    <source>
        <dbReference type="ARBA" id="ARBA00022723"/>
    </source>
</evidence>
<evidence type="ECO:0000313" key="11">
    <source>
        <dbReference type="Proteomes" id="UP000005446"/>
    </source>
</evidence>
<evidence type="ECO:0000256" key="9">
    <source>
        <dbReference type="RuleBase" id="RU000461"/>
    </source>
</evidence>
<keyword evidence="11" id="KW-1185">Reference proteome</keyword>
<dbReference type="HOGENOM" id="CLU_1001346_0_0_1"/>
<reference evidence="10 11" key="1">
    <citation type="journal article" date="2012" name="Eukaryot. Cell">
        <title>Genome sequence of the fungus Glarea lozoyensis: the first genome sequence of a species from the Helotiaceae family.</title>
        <authorList>
            <person name="Youssar L."/>
            <person name="Gruening B.A."/>
            <person name="Erxleben A."/>
            <person name="Guenther S."/>
            <person name="Huettel W."/>
        </authorList>
    </citation>
    <scope>NUCLEOTIDE SEQUENCE [LARGE SCALE GENOMIC DNA]</scope>
    <source>
        <strain evidence="11">ATCC 74030 / MF5533</strain>
    </source>
</reference>
<dbReference type="Proteomes" id="UP000005446">
    <property type="component" value="Unassembled WGS sequence"/>
</dbReference>
<evidence type="ECO:0000256" key="7">
    <source>
        <dbReference type="ARBA" id="ARBA00023033"/>
    </source>
</evidence>
<proteinExistence type="inferred from homology"/>
<sequence length="278" mass="30941">MDIPSLSRHHEKLGKTFEVNALLGLSEVCTAETENIRVVNTAGKVWGIEPFRLPGMEYLCGRGFLTTDGEMWNHSRKLLKPTFSKTNIVDLSPLSKELDKLLETIPANGSVIDLQPALSNMFIDFYVGKALESQASTDKYDEEDLDAAPRQSMVRSLAAQTDDRVHIRSQIIQGMLASALRLYPVFPVLARVALSDTTLPTGGGKNQDLPIFVPKGSTVVMSYYTLHRDTSIFGSNVETFRPERWDEIHPEQWEFLPFGGGLRACMAQNKVLVEAAKI</sequence>
<evidence type="ECO:0000313" key="10">
    <source>
        <dbReference type="EMBL" id="EHK97179.1"/>
    </source>
</evidence>
<dbReference type="InterPro" id="IPR036396">
    <property type="entry name" value="Cyt_P450_sf"/>
</dbReference>
<comment type="similarity">
    <text evidence="2 9">Belongs to the cytochrome P450 family.</text>
</comment>
<dbReference type="InterPro" id="IPR017972">
    <property type="entry name" value="Cyt_P450_CS"/>
</dbReference>
<dbReference type="InterPro" id="IPR001128">
    <property type="entry name" value="Cyt_P450"/>
</dbReference>
<dbReference type="GO" id="GO:0005506">
    <property type="term" value="F:iron ion binding"/>
    <property type="evidence" value="ECO:0007669"/>
    <property type="project" value="InterPro"/>
</dbReference>
<evidence type="ECO:0000256" key="8">
    <source>
        <dbReference type="PIRSR" id="PIRSR602402-1"/>
    </source>
</evidence>
<gene>
    <name evidence="10" type="ORF">M7I_7063</name>
</gene>
<dbReference type="InterPro" id="IPR047146">
    <property type="entry name" value="Cyt_P450_E_CYP52_fungi"/>
</dbReference>
<dbReference type="Gene3D" id="1.10.630.10">
    <property type="entry name" value="Cytochrome P450"/>
    <property type="match status" value="2"/>
</dbReference>